<dbReference type="Gene3D" id="3.30.40.10">
    <property type="entry name" value="Zinc/RING finger domain, C3HC4 (zinc finger)"/>
    <property type="match status" value="1"/>
</dbReference>
<comment type="similarity">
    <text evidence="13">Belongs to the RING-type zinc finger family. ATL subfamily.</text>
</comment>
<feature type="compositionally biased region" description="Basic and acidic residues" evidence="15">
    <location>
        <begin position="231"/>
        <end position="247"/>
    </location>
</feature>
<evidence type="ECO:0000256" key="4">
    <source>
        <dbReference type="ARBA" id="ARBA00012483"/>
    </source>
</evidence>
<organism evidence="18 19">
    <name type="scientific">Artemisia annua</name>
    <name type="common">Sweet wormwood</name>
    <dbReference type="NCBI Taxonomy" id="35608"/>
    <lineage>
        <taxon>Eukaryota</taxon>
        <taxon>Viridiplantae</taxon>
        <taxon>Streptophyta</taxon>
        <taxon>Embryophyta</taxon>
        <taxon>Tracheophyta</taxon>
        <taxon>Spermatophyta</taxon>
        <taxon>Magnoliopsida</taxon>
        <taxon>eudicotyledons</taxon>
        <taxon>Gunneridae</taxon>
        <taxon>Pentapetalae</taxon>
        <taxon>asterids</taxon>
        <taxon>campanulids</taxon>
        <taxon>Asterales</taxon>
        <taxon>Asteraceae</taxon>
        <taxon>Asteroideae</taxon>
        <taxon>Anthemideae</taxon>
        <taxon>Artemisiinae</taxon>
        <taxon>Artemisia</taxon>
    </lineage>
</organism>
<dbReference type="GO" id="GO:0008270">
    <property type="term" value="F:zinc ion binding"/>
    <property type="evidence" value="ECO:0007669"/>
    <property type="project" value="UniProtKB-KW"/>
</dbReference>
<evidence type="ECO:0000256" key="14">
    <source>
        <dbReference type="PROSITE-ProRule" id="PRU00175"/>
    </source>
</evidence>
<feature type="domain" description="RING-type" evidence="17">
    <location>
        <begin position="631"/>
        <end position="673"/>
    </location>
</feature>
<keyword evidence="12 16" id="KW-0472">Membrane</keyword>
<dbReference type="AlphaFoldDB" id="A0A2U1M9J8"/>
<dbReference type="EC" id="2.3.2.27" evidence="4"/>
<evidence type="ECO:0000256" key="16">
    <source>
        <dbReference type="SAM" id="Phobius"/>
    </source>
</evidence>
<evidence type="ECO:0000256" key="13">
    <source>
        <dbReference type="ARBA" id="ARBA00024209"/>
    </source>
</evidence>
<evidence type="ECO:0000259" key="17">
    <source>
        <dbReference type="PROSITE" id="PS50089"/>
    </source>
</evidence>
<gene>
    <name evidence="18" type="ORF">CTI12_AA405260</name>
</gene>
<dbReference type="Proteomes" id="UP000245207">
    <property type="component" value="Unassembled WGS sequence"/>
</dbReference>
<evidence type="ECO:0000256" key="9">
    <source>
        <dbReference type="ARBA" id="ARBA00022786"/>
    </source>
</evidence>
<dbReference type="FunFam" id="3.30.40.10:FF:000231">
    <property type="entry name" value="RING-H2 finger protein ATL46"/>
    <property type="match status" value="1"/>
</dbReference>
<accession>A0A2U1M9J8</accession>
<dbReference type="GO" id="GO:0061630">
    <property type="term" value="F:ubiquitin protein ligase activity"/>
    <property type="evidence" value="ECO:0007669"/>
    <property type="project" value="UniProtKB-EC"/>
</dbReference>
<evidence type="ECO:0000313" key="18">
    <source>
        <dbReference type="EMBL" id="PWA57941.1"/>
    </source>
</evidence>
<feature type="region of interest" description="Disordered" evidence="15">
    <location>
        <begin position="827"/>
        <end position="853"/>
    </location>
</feature>
<keyword evidence="7" id="KW-0479">Metal-binding</keyword>
<keyword evidence="6 16" id="KW-0812">Transmembrane</keyword>
<evidence type="ECO:0000256" key="12">
    <source>
        <dbReference type="ARBA" id="ARBA00023136"/>
    </source>
</evidence>
<keyword evidence="19" id="KW-1185">Reference proteome</keyword>
<sequence length="853" mass="97076">MGFPVSFNTPVVVRVNQRNSITSTPGAKTTFPVTATEKSTYQVGDSSRRTKRTKRPALESRTPIRFNLSADDGDVTKEYDKYFGISEGSSLNASSSSSGTATPNDRIDRNIIGQVREVLDTASDLVQTFRRARDRYNEDKEQNIKIKLIAKRGKDGRNYNLPTTNEVAGLIVGDFDTCVEDRDIVIEKHREGLQRINIFHPMYVPLQYPLLMPRAQDGYHLGIPHQKRRGQRPDRSESSDPSNEKKDKTITMREWFAYHIQDRPNQENLFTRGGHLFQQFLVDGYTMVETERLFYHRSKQTNLRCDTYSNIRQSIADDLVVGDEEKKNIALYYIKQLLLSRGTTLRRWPEMPCPDDRYITEFGNRLIYDETDYNRVEMESEYQRLPTIDTSLASLNISAGVAFKSQNFGTNMTMDSITKAACTSFEEAMHGVSEANASIPSNENVDKTPATNSYVDSPSTYASKISPLSSNKAKFRFIYETFIKLMIYEMMDFREEKWVSRHTHIKMSWLKHDIVSSPSYSPPFSVTTQKTTSTSGSKISPAILFIIVILAVLFFISGLLHLIVRILTKYKSSSYLGHSNRYPNVSTSDTLQRQLQQLFTLHDSGLDQTFIDALPVFMYKEVVGGKESFDCAVCLCEFCEMDKLRLLPTCSHAFHIDCIDTWLQSNSTCPLCRNTLFNHGLPMNNPVFEFGELREADERGLSTGIKTVETEQMVAEKGVFLVRLGKFRKLTECEETEIGETSSSKLDARRCYSMGSYEYVVGDSSLKVALNHKRDRQEEKIVEGEEGNEILKVNDDEMEGKKISIGAKTDSYSVSKIWLWSKKGKLVSSSENEMHNPSSVDMELPWMSKTQGT</sequence>
<evidence type="ECO:0000256" key="1">
    <source>
        <dbReference type="ARBA" id="ARBA00000900"/>
    </source>
</evidence>
<evidence type="ECO:0000256" key="11">
    <source>
        <dbReference type="ARBA" id="ARBA00022989"/>
    </source>
</evidence>
<feature type="compositionally biased region" description="Polar residues" evidence="15">
    <location>
        <begin position="827"/>
        <end position="839"/>
    </location>
</feature>
<keyword evidence="5" id="KW-0808">Transferase</keyword>
<evidence type="ECO:0000313" key="19">
    <source>
        <dbReference type="Proteomes" id="UP000245207"/>
    </source>
</evidence>
<comment type="subcellular location">
    <subcellularLocation>
        <location evidence="2">Membrane</location>
        <topology evidence="2">Single-pass membrane protein</topology>
    </subcellularLocation>
</comment>
<dbReference type="SMART" id="SM00184">
    <property type="entry name" value="RING"/>
    <property type="match status" value="1"/>
</dbReference>
<dbReference type="GO" id="GO:0031625">
    <property type="term" value="F:ubiquitin protein ligase binding"/>
    <property type="evidence" value="ECO:0007669"/>
    <property type="project" value="TreeGrafter"/>
</dbReference>
<dbReference type="GO" id="GO:0016020">
    <property type="term" value="C:membrane"/>
    <property type="evidence" value="ECO:0007669"/>
    <property type="project" value="UniProtKB-SubCell"/>
</dbReference>
<evidence type="ECO:0000256" key="5">
    <source>
        <dbReference type="ARBA" id="ARBA00022679"/>
    </source>
</evidence>
<dbReference type="CDD" id="cd16461">
    <property type="entry name" value="RING-H2_EL5-like"/>
    <property type="match status" value="1"/>
</dbReference>
<keyword evidence="11 16" id="KW-1133">Transmembrane helix</keyword>
<name>A0A2U1M9J8_ARTAN</name>
<dbReference type="Pfam" id="PF13639">
    <property type="entry name" value="zf-RING_2"/>
    <property type="match status" value="1"/>
</dbReference>
<dbReference type="InterPro" id="IPR001841">
    <property type="entry name" value="Znf_RING"/>
</dbReference>
<protein>
    <recommendedName>
        <fullName evidence="4">RING-type E3 ubiquitin transferase</fullName>
        <ecNumber evidence="4">2.3.2.27</ecNumber>
    </recommendedName>
</protein>
<evidence type="ECO:0000256" key="7">
    <source>
        <dbReference type="ARBA" id="ARBA00022723"/>
    </source>
</evidence>
<proteinExistence type="inferred from homology"/>
<evidence type="ECO:0000256" key="6">
    <source>
        <dbReference type="ARBA" id="ARBA00022692"/>
    </source>
</evidence>
<feature type="transmembrane region" description="Helical" evidence="16">
    <location>
        <begin position="542"/>
        <end position="564"/>
    </location>
</feature>
<dbReference type="InterPro" id="IPR025476">
    <property type="entry name" value="Helitron_helicase-like"/>
</dbReference>
<comment type="catalytic activity">
    <reaction evidence="1">
        <text>S-ubiquitinyl-[E2 ubiquitin-conjugating enzyme]-L-cysteine + [acceptor protein]-L-lysine = [E2 ubiquitin-conjugating enzyme]-L-cysteine + N(6)-ubiquitinyl-[acceptor protein]-L-lysine.</text>
        <dbReference type="EC" id="2.3.2.27"/>
    </reaction>
</comment>
<dbReference type="Pfam" id="PF14214">
    <property type="entry name" value="Helitron_like_N"/>
    <property type="match status" value="1"/>
</dbReference>
<evidence type="ECO:0000256" key="15">
    <source>
        <dbReference type="SAM" id="MobiDB-lite"/>
    </source>
</evidence>
<evidence type="ECO:0000256" key="8">
    <source>
        <dbReference type="ARBA" id="ARBA00022771"/>
    </source>
</evidence>
<dbReference type="InterPro" id="IPR013083">
    <property type="entry name" value="Znf_RING/FYVE/PHD"/>
</dbReference>
<evidence type="ECO:0000256" key="2">
    <source>
        <dbReference type="ARBA" id="ARBA00004167"/>
    </source>
</evidence>
<evidence type="ECO:0000256" key="10">
    <source>
        <dbReference type="ARBA" id="ARBA00022833"/>
    </source>
</evidence>
<reference evidence="18 19" key="1">
    <citation type="journal article" date="2018" name="Mol. Plant">
        <title>The genome of Artemisia annua provides insight into the evolution of Asteraceae family and artemisinin biosynthesis.</title>
        <authorList>
            <person name="Shen Q."/>
            <person name="Zhang L."/>
            <person name="Liao Z."/>
            <person name="Wang S."/>
            <person name="Yan T."/>
            <person name="Shi P."/>
            <person name="Liu M."/>
            <person name="Fu X."/>
            <person name="Pan Q."/>
            <person name="Wang Y."/>
            <person name="Lv Z."/>
            <person name="Lu X."/>
            <person name="Zhang F."/>
            <person name="Jiang W."/>
            <person name="Ma Y."/>
            <person name="Chen M."/>
            <person name="Hao X."/>
            <person name="Li L."/>
            <person name="Tang Y."/>
            <person name="Lv G."/>
            <person name="Zhou Y."/>
            <person name="Sun X."/>
            <person name="Brodelius P.E."/>
            <person name="Rose J.K.C."/>
            <person name="Tang K."/>
        </authorList>
    </citation>
    <scope>NUCLEOTIDE SEQUENCE [LARGE SCALE GENOMIC DNA]</scope>
    <source>
        <strain evidence="19">cv. Huhao1</strain>
        <tissue evidence="18">Leaf</tissue>
    </source>
</reference>
<keyword evidence="10" id="KW-0862">Zinc</keyword>
<dbReference type="EMBL" id="PKPP01006032">
    <property type="protein sequence ID" value="PWA57941.1"/>
    <property type="molecule type" value="Genomic_DNA"/>
</dbReference>
<dbReference type="PROSITE" id="PS50089">
    <property type="entry name" value="ZF_RING_2"/>
    <property type="match status" value="1"/>
</dbReference>
<dbReference type="SUPFAM" id="SSF57850">
    <property type="entry name" value="RING/U-box"/>
    <property type="match status" value="1"/>
</dbReference>
<keyword evidence="9" id="KW-0833">Ubl conjugation pathway</keyword>
<feature type="region of interest" description="Disordered" evidence="15">
    <location>
        <begin position="224"/>
        <end position="247"/>
    </location>
</feature>
<comment type="pathway">
    <text evidence="3">Protein modification; protein ubiquitination.</text>
</comment>
<dbReference type="PANTHER" id="PTHR45768">
    <property type="entry name" value="E3 UBIQUITIN-PROTEIN LIGASE RNF13-LIKE"/>
    <property type="match status" value="1"/>
</dbReference>
<feature type="region of interest" description="Disordered" evidence="15">
    <location>
        <begin position="38"/>
        <end position="62"/>
    </location>
</feature>
<dbReference type="OrthoDB" id="8062037at2759"/>
<evidence type="ECO:0000256" key="3">
    <source>
        <dbReference type="ARBA" id="ARBA00004906"/>
    </source>
</evidence>
<comment type="caution">
    <text evidence="18">The sequence shown here is derived from an EMBL/GenBank/DDBJ whole genome shotgun (WGS) entry which is preliminary data.</text>
</comment>
<dbReference type="PANTHER" id="PTHR45768:SF18">
    <property type="entry name" value="RING-H2 FINGER PROTEIN ATL47-RELATED"/>
    <property type="match status" value="1"/>
</dbReference>
<keyword evidence="8 14" id="KW-0863">Zinc-finger</keyword>